<dbReference type="PANTHER" id="PTHR42829">
    <property type="entry name" value="NADH-UBIQUINONE OXIDOREDUCTASE CHAIN 5"/>
    <property type="match status" value="1"/>
</dbReference>
<organism evidence="15 16">
    <name type="scientific">Genlisea aurea</name>
    <dbReference type="NCBI Taxonomy" id="192259"/>
    <lineage>
        <taxon>Eukaryota</taxon>
        <taxon>Viridiplantae</taxon>
        <taxon>Streptophyta</taxon>
        <taxon>Embryophyta</taxon>
        <taxon>Tracheophyta</taxon>
        <taxon>Spermatophyta</taxon>
        <taxon>Magnoliopsida</taxon>
        <taxon>eudicotyledons</taxon>
        <taxon>Gunneridae</taxon>
        <taxon>Pentapetalae</taxon>
        <taxon>asterids</taxon>
        <taxon>lamiids</taxon>
        <taxon>Lamiales</taxon>
        <taxon>Lentibulariaceae</taxon>
        <taxon>Genlisea</taxon>
    </lineage>
</organism>
<keyword evidence="9" id="KW-0520">NAD</keyword>
<keyword evidence="10 13" id="KW-0472">Membrane</keyword>
<sequence length="82" mass="9523">PTPISSLVHSSTLVVAGVFILLQFRYCLIDVIEIIKYIRLLTLLFRRFGLLNEFDIKKLIAYSTISHVALIIYLFSFKLYKV</sequence>
<dbReference type="Pfam" id="PF00361">
    <property type="entry name" value="Proton_antipo_M"/>
    <property type="match status" value="1"/>
</dbReference>
<evidence type="ECO:0000256" key="5">
    <source>
        <dbReference type="ARBA" id="ARBA00022640"/>
    </source>
</evidence>
<evidence type="ECO:0000256" key="11">
    <source>
        <dbReference type="ARBA" id="ARBA00047726"/>
    </source>
</evidence>
<name>S8CK33_9LAMI</name>
<dbReference type="InterPro" id="IPR003945">
    <property type="entry name" value="NU5C-like"/>
</dbReference>
<comment type="subcellular location">
    <subcellularLocation>
        <location evidence="1">Membrane</location>
        <topology evidence="1">Multi-pass membrane protein</topology>
    </subcellularLocation>
    <subcellularLocation>
        <location evidence="2">Plastid</location>
        <location evidence="2">Chloroplast thylakoid membrane</location>
    </subcellularLocation>
</comment>
<dbReference type="OrthoDB" id="7553271at2759"/>
<comment type="similarity">
    <text evidence="3">Belongs to the complex I subunit 5 family.</text>
</comment>
<keyword evidence="6 13" id="KW-0812">Transmembrane</keyword>
<evidence type="ECO:0000256" key="10">
    <source>
        <dbReference type="ARBA" id="ARBA00023136"/>
    </source>
</evidence>
<evidence type="ECO:0000256" key="7">
    <source>
        <dbReference type="ARBA" id="ARBA00022967"/>
    </source>
</evidence>
<accession>S8CK33</accession>
<evidence type="ECO:0000256" key="2">
    <source>
        <dbReference type="ARBA" id="ARBA00004334"/>
    </source>
</evidence>
<feature type="transmembrane region" description="Helical" evidence="13">
    <location>
        <begin position="12"/>
        <end position="38"/>
    </location>
</feature>
<dbReference type="GO" id="GO:0009535">
    <property type="term" value="C:chloroplast thylakoid membrane"/>
    <property type="evidence" value="ECO:0007669"/>
    <property type="project" value="UniProtKB-SubCell"/>
</dbReference>
<evidence type="ECO:0000313" key="16">
    <source>
        <dbReference type="Proteomes" id="UP000015453"/>
    </source>
</evidence>
<dbReference type="EMBL" id="AUSU01004451">
    <property type="protein sequence ID" value="EPS65061.1"/>
    <property type="molecule type" value="Genomic_DNA"/>
</dbReference>
<evidence type="ECO:0000256" key="9">
    <source>
        <dbReference type="ARBA" id="ARBA00023027"/>
    </source>
</evidence>
<proteinExistence type="inferred from homology"/>
<dbReference type="GO" id="GO:0003954">
    <property type="term" value="F:NADH dehydrogenase activity"/>
    <property type="evidence" value="ECO:0007669"/>
    <property type="project" value="TreeGrafter"/>
</dbReference>
<dbReference type="AlphaFoldDB" id="S8CK33"/>
<comment type="catalytic activity">
    <reaction evidence="11">
        <text>a plastoquinone + NADPH + (n+1) H(+)(in) = a plastoquinol + NADP(+) + n H(+)(out)</text>
        <dbReference type="Rhea" id="RHEA:42612"/>
        <dbReference type="Rhea" id="RHEA-COMP:9561"/>
        <dbReference type="Rhea" id="RHEA-COMP:9562"/>
        <dbReference type="ChEBI" id="CHEBI:15378"/>
        <dbReference type="ChEBI" id="CHEBI:17757"/>
        <dbReference type="ChEBI" id="CHEBI:57783"/>
        <dbReference type="ChEBI" id="CHEBI:58349"/>
        <dbReference type="ChEBI" id="CHEBI:62192"/>
    </reaction>
</comment>
<evidence type="ECO:0000256" key="8">
    <source>
        <dbReference type="ARBA" id="ARBA00022989"/>
    </source>
</evidence>
<dbReference type="GO" id="GO:0015990">
    <property type="term" value="P:electron transport coupled proton transport"/>
    <property type="evidence" value="ECO:0007669"/>
    <property type="project" value="TreeGrafter"/>
</dbReference>
<evidence type="ECO:0000313" key="15">
    <source>
        <dbReference type="EMBL" id="EPS65061.1"/>
    </source>
</evidence>
<keyword evidence="5" id="KW-0934">Plastid</keyword>
<keyword evidence="8 13" id="KW-1133">Transmembrane helix</keyword>
<comment type="caution">
    <text evidence="15">The sequence shown here is derived from an EMBL/GenBank/DDBJ whole genome shotgun (WGS) entry which is preliminary data.</text>
</comment>
<feature type="transmembrane region" description="Helical" evidence="13">
    <location>
        <begin position="59"/>
        <end position="80"/>
    </location>
</feature>
<dbReference type="Proteomes" id="UP000015453">
    <property type="component" value="Unassembled WGS sequence"/>
</dbReference>
<feature type="non-terminal residue" evidence="15">
    <location>
        <position position="1"/>
    </location>
</feature>
<dbReference type="GO" id="GO:0042773">
    <property type="term" value="P:ATP synthesis coupled electron transport"/>
    <property type="evidence" value="ECO:0007669"/>
    <property type="project" value="InterPro"/>
</dbReference>
<evidence type="ECO:0000256" key="3">
    <source>
        <dbReference type="ARBA" id="ARBA00008200"/>
    </source>
</evidence>
<keyword evidence="16" id="KW-1185">Reference proteome</keyword>
<evidence type="ECO:0000256" key="12">
    <source>
        <dbReference type="ARBA" id="ARBA00048026"/>
    </source>
</evidence>
<dbReference type="PANTHER" id="PTHR42829:SF2">
    <property type="entry name" value="NADH-UBIQUINONE OXIDOREDUCTASE CHAIN 5"/>
    <property type="match status" value="1"/>
</dbReference>
<evidence type="ECO:0000256" key="4">
    <source>
        <dbReference type="ARBA" id="ARBA00022448"/>
    </source>
</evidence>
<keyword evidence="7" id="KW-1278">Translocase</keyword>
<dbReference type="GO" id="GO:0008137">
    <property type="term" value="F:NADH dehydrogenase (ubiquinone) activity"/>
    <property type="evidence" value="ECO:0007669"/>
    <property type="project" value="InterPro"/>
</dbReference>
<evidence type="ECO:0000256" key="1">
    <source>
        <dbReference type="ARBA" id="ARBA00004141"/>
    </source>
</evidence>
<evidence type="ECO:0000259" key="14">
    <source>
        <dbReference type="Pfam" id="PF00361"/>
    </source>
</evidence>
<dbReference type="InterPro" id="IPR001750">
    <property type="entry name" value="ND/Mrp_TM"/>
</dbReference>
<keyword evidence="4" id="KW-0813">Transport</keyword>
<gene>
    <name evidence="15" type="ORF">M569_09719</name>
</gene>
<protein>
    <recommendedName>
        <fullName evidence="14">NADH:quinone oxidoreductase/Mrp antiporter transmembrane domain-containing protein</fullName>
    </recommendedName>
</protein>
<evidence type="ECO:0000256" key="13">
    <source>
        <dbReference type="SAM" id="Phobius"/>
    </source>
</evidence>
<evidence type="ECO:0000256" key="6">
    <source>
        <dbReference type="ARBA" id="ARBA00022692"/>
    </source>
</evidence>
<reference evidence="15 16" key="1">
    <citation type="journal article" date="2013" name="BMC Genomics">
        <title>The miniature genome of a carnivorous plant Genlisea aurea contains a low number of genes and short non-coding sequences.</title>
        <authorList>
            <person name="Leushkin E.V."/>
            <person name="Sutormin R.A."/>
            <person name="Nabieva E.R."/>
            <person name="Penin A.A."/>
            <person name="Kondrashov A.S."/>
            <person name="Logacheva M.D."/>
        </authorList>
    </citation>
    <scope>NUCLEOTIDE SEQUENCE [LARGE SCALE GENOMIC DNA]</scope>
</reference>
<feature type="non-terminal residue" evidence="15">
    <location>
        <position position="82"/>
    </location>
</feature>
<comment type="catalytic activity">
    <reaction evidence="12">
        <text>a plastoquinone + NADH + (n+1) H(+)(in) = a plastoquinol + NAD(+) + n H(+)(out)</text>
        <dbReference type="Rhea" id="RHEA:42608"/>
        <dbReference type="Rhea" id="RHEA-COMP:9561"/>
        <dbReference type="Rhea" id="RHEA-COMP:9562"/>
        <dbReference type="ChEBI" id="CHEBI:15378"/>
        <dbReference type="ChEBI" id="CHEBI:17757"/>
        <dbReference type="ChEBI" id="CHEBI:57540"/>
        <dbReference type="ChEBI" id="CHEBI:57945"/>
        <dbReference type="ChEBI" id="CHEBI:62192"/>
    </reaction>
</comment>
<feature type="domain" description="NADH:quinone oxidoreductase/Mrp antiporter transmembrane" evidence="14">
    <location>
        <begin position="1"/>
        <end position="75"/>
    </location>
</feature>